<dbReference type="PROSITE" id="PS00678">
    <property type="entry name" value="WD_REPEATS_1"/>
    <property type="match status" value="1"/>
</dbReference>
<dbReference type="GO" id="GO:0031410">
    <property type="term" value="C:cytoplasmic vesicle"/>
    <property type="evidence" value="ECO:0007669"/>
    <property type="project" value="UniProtKB-SubCell"/>
</dbReference>
<evidence type="ECO:0000256" key="5">
    <source>
        <dbReference type="ARBA" id="ARBA00004601"/>
    </source>
</evidence>
<evidence type="ECO:0000256" key="6">
    <source>
        <dbReference type="ARBA" id="ARBA00022490"/>
    </source>
</evidence>
<evidence type="ECO:0000256" key="11">
    <source>
        <dbReference type="ARBA" id="ARBA00023212"/>
    </source>
</evidence>
<accession>A0A3P9K9R2</accession>
<dbReference type="InterPro" id="IPR057854">
    <property type="entry name" value="TPR_WDR11"/>
</dbReference>
<keyword evidence="9" id="KW-0677">Repeat</keyword>
<dbReference type="Pfam" id="PF23753">
    <property type="entry name" value="TPR_WDR11"/>
    <property type="match status" value="1"/>
</dbReference>
<dbReference type="SMART" id="SM00320">
    <property type="entry name" value="WD40"/>
    <property type="match status" value="5"/>
</dbReference>
<evidence type="ECO:0000256" key="8">
    <source>
        <dbReference type="ARBA" id="ARBA00022574"/>
    </source>
</evidence>
<dbReference type="SUPFAM" id="SSF50978">
    <property type="entry name" value="WD40 repeat-like"/>
    <property type="match status" value="1"/>
</dbReference>
<keyword evidence="11" id="KW-0206">Cytoskeleton</keyword>
<comment type="subcellular location">
    <subcellularLocation>
        <location evidence="3">Cytoplasm</location>
        <location evidence="3">Cytoskeleton</location>
        <location evidence="3">Cilium axoneme</location>
    </subcellularLocation>
    <subcellularLocation>
        <location evidence="1">Cytoplasm</location>
        <location evidence="1">Cytoskeleton</location>
        <location evidence="1">Cilium basal body</location>
    </subcellularLocation>
    <subcellularLocation>
        <location evidence="4">Cytoplasmic vesicle</location>
    </subcellularLocation>
    <subcellularLocation>
        <location evidence="5">Golgi apparatus</location>
        <location evidence="5">trans-Golgi network</location>
    </subcellularLocation>
    <subcellularLocation>
        <location evidence="2">Nucleus</location>
    </subcellularLocation>
</comment>
<dbReference type="InterPro" id="IPR011047">
    <property type="entry name" value="Quinoprotein_ADH-like_sf"/>
</dbReference>
<reference key="1">
    <citation type="journal article" date="2007" name="Nature">
        <title>The medaka draft genome and insights into vertebrate genome evolution.</title>
        <authorList>
            <person name="Kasahara M."/>
            <person name="Naruse K."/>
            <person name="Sasaki S."/>
            <person name="Nakatani Y."/>
            <person name="Qu W."/>
            <person name="Ahsan B."/>
            <person name="Yamada T."/>
            <person name="Nagayasu Y."/>
            <person name="Doi K."/>
            <person name="Kasai Y."/>
            <person name="Jindo T."/>
            <person name="Kobayashi D."/>
            <person name="Shimada A."/>
            <person name="Toyoda A."/>
            <person name="Kuroki Y."/>
            <person name="Fujiyama A."/>
            <person name="Sasaki T."/>
            <person name="Shimizu A."/>
            <person name="Asakawa S."/>
            <person name="Shimizu N."/>
            <person name="Hashimoto S."/>
            <person name="Yang J."/>
            <person name="Lee Y."/>
            <person name="Matsushima K."/>
            <person name="Sugano S."/>
            <person name="Sakaizumi M."/>
            <person name="Narita T."/>
            <person name="Ohishi K."/>
            <person name="Haga S."/>
            <person name="Ohta F."/>
            <person name="Nomoto H."/>
            <person name="Nogata K."/>
            <person name="Morishita T."/>
            <person name="Endo T."/>
            <person name="Shin-I T."/>
            <person name="Takeda H."/>
            <person name="Morishita S."/>
            <person name="Kohara Y."/>
        </authorList>
    </citation>
    <scope>NUCLEOTIDE SEQUENCE [LARGE SCALE GENOMIC DNA]</scope>
    <source>
        <strain>Hd-rR</strain>
    </source>
</reference>
<dbReference type="FunFam" id="2.130.10.10:FF:000309">
    <property type="entry name" value="WD repeat domain 11"/>
    <property type="match status" value="1"/>
</dbReference>
<feature type="region of interest" description="Disordered" evidence="16">
    <location>
        <begin position="205"/>
        <end position="224"/>
    </location>
</feature>
<reference evidence="20" key="4">
    <citation type="submission" date="2025-09" db="UniProtKB">
        <authorList>
            <consortium name="Ensembl"/>
        </authorList>
    </citation>
    <scope>IDENTIFICATION</scope>
    <source>
        <strain evidence="20">HNI</strain>
    </source>
</reference>
<dbReference type="InterPro" id="IPR019775">
    <property type="entry name" value="WD40_repeat_CS"/>
</dbReference>
<dbReference type="Proteomes" id="UP000265180">
    <property type="component" value="Chromosome 15"/>
</dbReference>
<dbReference type="InterPro" id="IPR036322">
    <property type="entry name" value="WD40_repeat_dom_sf"/>
</dbReference>
<dbReference type="Gene3D" id="2.130.10.10">
    <property type="entry name" value="YVTN repeat-like/Quinoprotein amine dehydrogenase"/>
    <property type="match status" value="3"/>
</dbReference>
<reference evidence="20 21" key="2">
    <citation type="submission" date="2017-04" db="EMBL/GenBank/DDBJ databases">
        <title>CpG methylation of centromeres and impact of large insertions on vertebrate speciation.</title>
        <authorList>
            <person name="Ichikawa K."/>
            <person name="Yoshimura J."/>
            <person name="Morishita S."/>
        </authorList>
    </citation>
    <scope>NUCLEOTIDE SEQUENCE</scope>
    <source>
        <strain evidence="20 21">HNI</strain>
    </source>
</reference>
<evidence type="ECO:0000256" key="2">
    <source>
        <dbReference type="ARBA" id="ARBA00004123"/>
    </source>
</evidence>
<dbReference type="GO" id="GO:0060271">
    <property type="term" value="P:cilium assembly"/>
    <property type="evidence" value="ECO:0007669"/>
    <property type="project" value="UniProtKB-ARBA"/>
</dbReference>
<evidence type="ECO:0000256" key="7">
    <source>
        <dbReference type="ARBA" id="ARBA00022553"/>
    </source>
</evidence>
<dbReference type="InterPro" id="IPR057853">
    <property type="entry name" value="Beta-prop_WDR11_2nd"/>
</dbReference>
<dbReference type="InterPro" id="IPR057852">
    <property type="entry name" value="Beta-prop_WDR11_1st"/>
</dbReference>
<dbReference type="GO" id="GO:0005930">
    <property type="term" value="C:axoneme"/>
    <property type="evidence" value="ECO:0007669"/>
    <property type="project" value="UniProtKB-SubCell"/>
</dbReference>
<protein>
    <recommendedName>
        <fullName evidence="15">WD repeat-containing protein 11</fullName>
    </recommendedName>
</protein>
<evidence type="ECO:0000256" key="1">
    <source>
        <dbReference type="ARBA" id="ARBA00004120"/>
    </source>
</evidence>
<keyword evidence="10" id="KW-0333">Golgi apparatus</keyword>
<evidence type="ECO:0000256" key="14">
    <source>
        <dbReference type="ARBA" id="ARBA00023329"/>
    </source>
</evidence>
<evidence type="ECO:0000313" key="21">
    <source>
        <dbReference type="Proteomes" id="UP000265180"/>
    </source>
</evidence>
<keyword evidence="6" id="KW-0963">Cytoplasm</keyword>
<dbReference type="InterPro" id="IPR001680">
    <property type="entry name" value="WD40_rpt"/>
</dbReference>
<dbReference type="FunFam" id="2.130.10.10:FF:000204">
    <property type="entry name" value="WD repeat domain 11"/>
    <property type="match status" value="1"/>
</dbReference>
<dbReference type="GO" id="GO:0048513">
    <property type="term" value="P:animal organ development"/>
    <property type="evidence" value="ECO:0007669"/>
    <property type="project" value="UniProtKB-ARBA"/>
</dbReference>
<dbReference type="SUPFAM" id="SSF50998">
    <property type="entry name" value="Quinoprotein alcohol dehydrogenase-like"/>
    <property type="match status" value="1"/>
</dbReference>
<dbReference type="InterPro" id="IPR015943">
    <property type="entry name" value="WD40/YVTN_repeat-like_dom_sf"/>
</dbReference>
<dbReference type="Pfam" id="PF23751">
    <property type="entry name" value="Beta-prop_WDR11_1st"/>
    <property type="match status" value="1"/>
</dbReference>
<keyword evidence="13" id="KW-0966">Cell projection</keyword>
<feature type="domain" description="WDR11 first beta-propeller" evidence="17">
    <location>
        <begin position="22"/>
        <end position="318"/>
    </location>
</feature>
<keyword evidence="14" id="KW-0968">Cytoplasmic vesicle</keyword>
<sequence>MIPYTVNIKLAARTLTGTLNLQNKSAVDWGWQGLIAQGCHSSILIIDPKTAQTIQVLERHKANVVKVKWSRENYYHNQSSPYCLRLASGDASGKIIVWDVVSGTAHCEIQEHSKPIQDLDWLWNQDASRDLLLAVHPPNYIVLWNGDTGTKLWKKSYAENILSFSFDPFDPSHMALLTSEGIVFITDFTPSKPPGSGGKKVYIASPHASPAHNKPPPAAAPAPTGAKKALNKVKVLITNEKPTAEAVTLNDCLQLSYLPSKRNHMLLLYPREILILDLELSQTVGVVAIERSGVPFIQVTPCAQRDALYCLHENGCITLRVCRSTAAAEEATDPEQSVQELVYDLRSQCDAIRVTKTVRPYRMVICPVNENKAALMVSDGRVMLWELKAHTGRTSANPSSCLSPLYSPVAFCGAPLGPSQKRIQDLSLNSMIGQTLIGGEVPPPSSNQQEVQLKFLLSGLLSGLPLPPFAIRMCPPLTTKNINHYQPLLAAGTSNGSILVYNLTSGLLHKELSVHSCEVRGIEWVSLTSFLSFATSAPNNMGLVRNELQHVDLPTGRCFAFRGERGNDEPPIEMIKVSHLKQYLVVVFKEKPLELWDVRTGSLLREMAKSFPTVTALEWSPSHNLKSLKKKQMAAREAMARQTVSDAEQSNVESSVISLLQDAESKSETSQAISAREHFVFTDTDGQVYHITVEGNTVKDGARIPPDGSMGSITCIAWKGDTLVLGDVDGNLNFWDLKARLSRGIPTHRGWVKKIRFAPGKGNQKLLVMYTDGAEVWDTKEVQMVSSMRIGRNVNYRILDIDWCTSDKVVLASDDGCVRVLEMAMKSASYRMDEQDLTDPVWCPYLLLPRAALTLKAFLLLQPWSGTFTMDITHSGPAVFEKNNWFCLSVCDCLPSDTKSVLQDPELTLLQRCLLVSRLFGDESDLHFWTVASHYLQSFAQARQLSASSADGGDGAQPPLQHHLDICYDVLCESSYFQKFQLDRVHLQEVKRSSYEHTKKCADQLLLLGQTDRAVQLLLETSADNSSYYCDSLKACLVTTITSSGPSQSTIKLVATNMIANGKLAEGVQLLCLIDKAADACRYLQTYGEWNRAAWLAKVRLNPAEASDVLKRWAEQLCSPQFNQKSKAILLLLSLGCFYKVGEMLHSMRQFDRAALFIEACLKYGVMEANDSSNILLKKICTDCGSSENVKEGAALWASRAGSAGVQLMEELFQGEGGGTEVPLEYKEFDLGEEGTE</sequence>
<feature type="domain" description="WDR11 second beta-propeller" evidence="18">
    <location>
        <begin position="485"/>
        <end position="825"/>
    </location>
</feature>
<name>A0A3P9K9R2_ORYLA</name>
<dbReference type="FunFam" id="2.130.10.10:FF:000296">
    <property type="entry name" value="WD repeat domain 11"/>
    <property type="match status" value="1"/>
</dbReference>
<keyword evidence="12" id="KW-0539">Nucleus</keyword>
<organism evidence="20 21">
    <name type="scientific">Oryzias latipes</name>
    <name type="common">Japanese rice fish</name>
    <name type="synonym">Japanese killifish</name>
    <dbReference type="NCBI Taxonomy" id="8090"/>
    <lineage>
        <taxon>Eukaryota</taxon>
        <taxon>Metazoa</taxon>
        <taxon>Chordata</taxon>
        <taxon>Craniata</taxon>
        <taxon>Vertebrata</taxon>
        <taxon>Euteleostomi</taxon>
        <taxon>Actinopterygii</taxon>
        <taxon>Neopterygii</taxon>
        <taxon>Teleostei</taxon>
        <taxon>Neoteleostei</taxon>
        <taxon>Acanthomorphata</taxon>
        <taxon>Ovalentaria</taxon>
        <taxon>Atherinomorphae</taxon>
        <taxon>Beloniformes</taxon>
        <taxon>Adrianichthyidae</taxon>
        <taxon>Oryziinae</taxon>
        <taxon>Oryzias</taxon>
    </lineage>
</organism>
<evidence type="ECO:0000313" key="20">
    <source>
        <dbReference type="Ensembl" id="ENSORLP00020005178.1"/>
    </source>
</evidence>
<dbReference type="PANTHER" id="PTHR14593">
    <property type="entry name" value="WD REPEAT-CONTAINING PROTEIN 11"/>
    <property type="match status" value="1"/>
</dbReference>
<evidence type="ECO:0000259" key="18">
    <source>
        <dbReference type="Pfam" id="PF23752"/>
    </source>
</evidence>
<dbReference type="GO" id="GO:0005794">
    <property type="term" value="C:Golgi apparatus"/>
    <property type="evidence" value="ECO:0007669"/>
    <property type="project" value="UniProtKB-SubCell"/>
</dbReference>
<keyword evidence="8" id="KW-0853">WD repeat</keyword>
<evidence type="ECO:0000256" key="3">
    <source>
        <dbReference type="ARBA" id="ARBA00004430"/>
    </source>
</evidence>
<dbReference type="PANTHER" id="PTHR14593:SF5">
    <property type="entry name" value="WD REPEAT-CONTAINING PROTEIN 11"/>
    <property type="match status" value="1"/>
</dbReference>
<feature type="domain" description="WDR11 TPR" evidence="19">
    <location>
        <begin position="994"/>
        <end position="1164"/>
    </location>
</feature>
<evidence type="ECO:0000256" key="12">
    <source>
        <dbReference type="ARBA" id="ARBA00023242"/>
    </source>
</evidence>
<dbReference type="GO" id="GO:0005634">
    <property type="term" value="C:nucleus"/>
    <property type="evidence" value="ECO:0007669"/>
    <property type="project" value="UniProtKB-SubCell"/>
</dbReference>
<evidence type="ECO:0000256" key="15">
    <source>
        <dbReference type="ARBA" id="ARBA00070583"/>
    </source>
</evidence>
<keyword evidence="7" id="KW-0597">Phosphoprotein</keyword>
<reference evidence="20" key="3">
    <citation type="submission" date="2025-08" db="UniProtKB">
        <authorList>
            <consortium name="Ensembl"/>
        </authorList>
    </citation>
    <scope>IDENTIFICATION</scope>
    <source>
        <strain evidence="20">HNI</strain>
    </source>
</reference>
<dbReference type="Ensembl" id="ENSORLT00020006728.1">
    <property type="protein sequence ID" value="ENSORLP00020005178.1"/>
    <property type="gene ID" value="ENSORLG00020006007.1"/>
</dbReference>
<evidence type="ECO:0000259" key="19">
    <source>
        <dbReference type="Pfam" id="PF23753"/>
    </source>
</evidence>
<evidence type="ECO:0000256" key="13">
    <source>
        <dbReference type="ARBA" id="ARBA00023273"/>
    </source>
</evidence>
<dbReference type="InterPro" id="IPR039694">
    <property type="entry name" value="WDR11"/>
</dbReference>
<evidence type="ECO:0000256" key="4">
    <source>
        <dbReference type="ARBA" id="ARBA00004541"/>
    </source>
</evidence>
<evidence type="ECO:0000256" key="9">
    <source>
        <dbReference type="ARBA" id="ARBA00022737"/>
    </source>
</evidence>
<proteinExistence type="predicted"/>
<evidence type="ECO:0000259" key="17">
    <source>
        <dbReference type="Pfam" id="PF23751"/>
    </source>
</evidence>
<evidence type="ECO:0000256" key="16">
    <source>
        <dbReference type="SAM" id="MobiDB-lite"/>
    </source>
</evidence>
<evidence type="ECO:0000256" key="10">
    <source>
        <dbReference type="ARBA" id="ARBA00023034"/>
    </source>
</evidence>
<dbReference type="Pfam" id="PF23752">
    <property type="entry name" value="Beta-prop_WDR11_2nd"/>
    <property type="match status" value="1"/>
</dbReference>
<dbReference type="AlphaFoldDB" id="A0A3P9K9R2"/>